<dbReference type="Gene3D" id="3.90.320.10">
    <property type="match status" value="1"/>
</dbReference>
<dbReference type="Pfam" id="PF12705">
    <property type="entry name" value="PDDEXK_1"/>
    <property type="match status" value="1"/>
</dbReference>
<evidence type="ECO:0000256" key="2">
    <source>
        <dbReference type="ARBA" id="ARBA00022741"/>
    </source>
</evidence>
<evidence type="ECO:0000313" key="20">
    <source>
        <dbReference type="Proteomes" id="UP001342418"/>
    </source>
</evidence>
<dbReference type="SUPFAM" id="SSF52540">
    <property type="entry name" value="P-loop containing nucleoside triphosphate hydrolases"/>
    <property type="match status" value="1"/>
</dbReference>
<evidence type="ECO:0000259" key="18">
    <source>
        <dbReference type="PROSITE" id="PS51217"/>
    </source>
</evidence>
<feature type="compositionally biased region" description="Pro residues" evidence="16">
    <location>
        <begin position="947"/>
        <end position="970"/>
    </location>
</feature>
<keyword evidence="6" id="KW-0269">Exonuclease</keyword>
<keyword evidence="20" id="KW-1185">Reference proteome</keyword>
<keyword evidence="7 15" id="KW-0067">ATP-binding</keyword>
<evidence type="ECO:0000256" key="8">
    <source>
        <dbReference type="ARBA" id="ARBA00023125"/>
    </source>
</evidence>
<dbReference type="InterPro" id="IPR000212">
    <property type="entry name" value="DNA_helicase_UvrD/REP"/>
</dbReference>
<proteinExistence type="predicted"/>
<feature type="region of interest" description="Disordered" evidence="16">
    <location>
        <begin position="937"/>
        <end position="972"/>
    </location>
</feature>
<dbReference type="GO" id="GO:0016787">
    <property type="term" value="F:hydrolase activity"/>
    <property type="evidence" value="ECO:0007669"/>
    <property type="project" value="UniProtKB-KW"/>
</dbReference>
<accession>A0ABY5MHZ5</accession>
<dbReference type="InterPro" id="IPR014016">
    <property type="entry name" value="UvrD-like_ATP-bd"/>
</dbReference>
<keyword evidence="8" id="KW-0238">DNA-binding</keyword>
<keyword evidence="1" id="KW-0540">Nuclease</keyword>
<evidence type="ECO:0000256" key="9">
    <source>
        <dbReference type="ARBA" id="ARBA00023204"/>
    </source>
</evidence>
<protein>
    <recommendedName>
        <fullName evidence="12">DNA 3'-5' helicase</fullName>
        <ecNumber evidence="12">5.6.2.4</ecNumber>
    </recommendedName>
    <alternativeName>
        <fullName evidence="13">DNA 3'-5' helicase II</fullName>
    </alternativeName>
</protein>
<keyword evidence="5 15" id="KW-0347">Helicase</keyword>
<dbReference type="Pfam" id="PF00580">
    <property type="entry name" value="UvrD-helicase"/>
    <property type="match status" value="1"/>
</dbReference>
<evidence type="ECO:0000256" key="6">
    <source>
        <dbReference type="ARBA" id="ARBA00022839"/>
    </source>
</evidence>
<evidence type="ECO:0000256" key="3">
    <source>
        <dbReference type="ARBA" id="ARBA00022763"/>
    </source>
</evidence>
<organism evidence="19 20">
    <name type="scientific">Nitratireductor thuwali</name>
    <dbReference type="NCBI Taxonomy" id="2267699"/>
    <lineage>
        <taxon>Bacteria</taxon>
        <taxon>Pseudomonadati</taxon>
        <taxon>Pseudomonadota</taxon>
        <taxon>Alphaproteobacteria</taxon>
        <taxon>Hyphomicrobiales</taxon>
        <taxon>Phyllobacteriaceae</taxon>
        <taxon>Nitratireductor</taxon>
    </lineage>
</organism>
<dbReference type="NCBIfam" id="TIGR02784">
    <property type="entry name" value="addA_alphas"/>
    <property type="match status" value="1"/>
</dbReference>
<evidence type="ECO:0000256" key="11">
    <source>
        <dbReference type="ARBA" id="ARBA00034617"/>
    </source>
</evidence>
<dbReference type="GO" id="GO:0003678">
    <property type="term" value="F:DNA helicase activity"/>
    <property type="evidence" value="ECO:0007669"/>
    <property type="project" value="UniProtKB-EC"/>
</dbReference>
<dbReference type="PROSITE" id="PS51198">
    <property type="entry name" value="UVRD_HELICASE_ATP_BIND"/>
    <property type="match status" value="1"/>
</dbReference>
<evidence type="ECO:0000256" key="1">
    <source>
        <dbReference type="ARBA" id="ARBA00022722"/>
    </source>
</evidence>
<dbReference type="Gene3D" id="1.10.486.10">
    <property type="entry name" value="PCRA, domain 4"/>
    <property type="match status" value="1"/>
</dbReference>
<sequence length="1174" mass="128311">MSTNLRIPSETLRAQALASDPALSAWVSANAGSGKTHVLASRVIRLLLKGIEPSRILCLTYTRAAAANMATRVFGNLAGWSLLSDEKLSVEIEKLEGRPPDAEKLRRARRLFARALETPGGLKIQTIHAFCEAILHQFPLEANIAGHFQLLDSQMEEALVAEARRDLLTVVASEEDGPLAEAFAHVLALGGESGLQSLLSDIVAKRDRLRRLIEAIGHAPEPYVELFEEFGFRAGDRPETLAAAIWPLPGFDASQFRRFADAADETEAKDVQKHILPEAEKAYAEANPLARLHHLRKAFLKADGAIYGERTFKASLRARLPDIFERYEQAAAIISQTCDRVALLQMLEASRAALVVADALIGRYERLKRARGFLDFSDLIMRTVTLLSRPDVGPWVQFKLDRGIDHVLIDEAQDTSPEQWRIVRLLTDEFFAGDGAREGVERTIFAVGDEKQSIYSFQGAEPAAFAESGAAFHLRVPQAGGRFEKVRLTHSFRSTDDVLSAVDLVFRREEARRGLTRDPEGPPEHKAIRDNAPGYVEIWSPLSPETVDEPEDWTKSVDHASAPAARLAEIMADRIARWLEQGEMLEGQGRRLRPGDIMVLVRKRDRFVHALSRSLKNRRINVAGADRLRLTAHIAVKDLLALGRFLLQPHDDLSLAAVLKSPIFGLDEEALFSLAWGRGEGTSLYAALRAGARDGGQLSEILEALETWRNDAAFRQVHEFYAGVLAGVPGRQGARGQFVARLGHEASDVLDEFLSFCLTAERTGLPGLESLLATLDGSAPEIKREMDQSRDEIRIMTVHAAKGLEAPVVFLVDPGSAAASHSHLPTLMPFPLKQSPHLTGYLWRAGKDLANGRSRQFEQAAKDKAEEEYRRLLYVGMTRAEDRLIVCGYHGMRPAEGTWHGLVRAAFEDAAGVEEQADPQDCAPVLRYRVTPLGGAGETAKASAPAAPVPPLPPSLGAPLPPPPALPRPLAPSGASALIEGGYEAVASARSPVLDDERPAGLALERGNVVHRLLQVLPDMELEARGRAARRYLERVGASWPVEERETVLSSVISILAEPSFAAVFAPGSRAEVSVMGKLAIAGAQRAVSGKIDRLAVTDEAVLIVDYKTNRPAPEELEAVPPAYIAQLALYAELLRPLYPGKEICSALLFTEGPRLLHLPGNAMEAALARLTRA</sequence>
<dbReference type="Proteomes" id="UP001342418">
    <property type="component" value="Chromosome"/>
</dbReference>
<evidence type="ECO:0000259" key="17">
    <source>
        <dbReference type="PROSITE" id="PS51198"/>
    </source>
</evidence>
<dbReference type="InterPro" id="IPR014151">
    <property type="entry name" value="DNA_helicase_AddA"/>
</dbReference>
<dbReference type="InterPro" id="IPR038726">
    <property type="entry name" value="PDDEXK_AddAB-type"/>
</dbReference>
<dbReference type="PANTHER" id="PTHR11070">
    <property type="entry name" value="UVRD / RECB / PCRA DNA HELICASE FAMILY MEMBER"/>
    <property type="match status" value="1"/>
</dbReference>
<dbReference type="InterPro" id="IPR027417">
    <property type="entry name" value="P-loop_NTPase"/>
</dbReference>
<keyword evidence="10" id="KW-0413">Isomerase</keyword>
<dbReference type="InterPro" id="IPR014017">
    <property type="entry name" value="DNA_helicase_UvrD-like_C"/>
</dbReference>
<keyword evidence="2 15" id="KW-0547">Nucleotide-binding</keyword>
<evidence type="ECO:0000256" key="12">
    <source>
        <dbReference type="ARBA" id="ARBA00034808"/>
    </source>
</evidence>
<evidence type="ECO:0000256" key="7">
    <source>
        <dbReference type="ARBA" id="ARBA00022840"/>
    </source>
</evidence>
<evidence type="ECO:0000256" key="15">
    <source>
        <dbReference type="PROSITE-ProRule" id="PRU00560"/>
    </source>
</evidence>
<keyword evidence="4 15" id="KW-0378">Hydrolase</keyword>
<dbReference type="EMBL" id="CP030941">
    <property type="protein sequence ID" value="UUP17615.1"/>
    <property type="molecule type" value="Genomic_DNA"/>
</dbReference>
<evidence type="ECO:0000313" key="19">
    <source>
        <dbReference type="EMBL" id="UUP17615.1"/>
    </source>
</evidence>
<dbReference type="InterPro" id="IPR011335">
    <property type="entry name" value="Restrct_endonuc-II-like"/>
</dbReference>
<feature type="binding site" evidence="15">
    <location>
        <begin position="29"/>
        <end position="36"/>
    </location>
    <ligand>
        <name>ATP</name>
        <dbReference type="ChEBI" id="CHEBI:30616"/>
    </ligand>
</feature>
<name>A0ABY5MHZ5_9HYPH</name>
<dbReference type="RefSeq" id="WP_338529929.1">
    <property type="nucleotide sequence ID" value="NZ_CP030941.1"/>
</dbReference>
<dbReference type="EC" id="5.6.2.4" evidence="12"/>
<keyword evidence="3" id="KW-0227">DNA damage</keyword>
<evidence type="ECO:0000256" key="16">
    <source>
        <dbReference type="SAM" id="MobiDB-lite"/>
    </source>
</evidence>
<dbReference type="Pfam" id="PF13361">
    <property type="entry name" value="UvrD_C"/>
    <property type="match status" value="1"/>
</dbReference>
<keyword evidence="9" id="KW-0234">DNA repair</keyword>
<dbReference type="Gene3D" id="3.40.50.300">
    <property type="entry name" value="P-loop containing nucleotide triphosphate hydrolases"/>
    <property type="match status" value="4"/>
</dbReference>
<evidence type="ECO:0000256" key="5">
    <source>
        <dbReference type="ARBA" id="ARBA00022806"/>
    </source>
</evidence>
<evidence type="ECO:0000256" key="13">
    <source>
        <dbReference type="ARBA" id="ARBA00034923"/>
    </source>
</evidence>
<gene>
    <name evidence="19" type="primary">pcrA</name>
    <name evidence="19" type="ORF">NTH_02085</name>
</gene>
<feature type="domain" description="UvrD-like helicase ATP-binding" evidence="17">
    <location>
        <begin position="8"/>
        <end position="495"/>
    </location>
</feature>
<evidence type="ECO:0000256" key="14">
    <source>
        <dbReference type="ARBA" id="ARBA00048988"/>
    </source>
</evidence>
<evidence type="ECO:0000256" key="10">
    <source>
        <dbReference type="ARBA" id="ARBA00023235"/>
    </source>
</evidence>
<dbReference type="PANTHER" id="PTHR11070:SF2">
    <property type="entry name" value="ATP-DEPENDENT DNA HELICASE SRS2"/>
    <property type="match status" value="1"/>
</dbReference>
<comment type="catalytic activity">
    <reaction evidence="14">
        <text>ATP + H2O = ADP + phosphate + H(+)</text>
        <dbReference type="Rhea" id="RHEA:13065"/>
        <dbReference type="ChEBI" id="CHEBI:15377"/>
        <dbReference type="ChEBI" id="CHEBI:15378"/>
        <dbReference type="ChEBI" id="CHEBI:30616"/>
        <dbReference type="ChEBI" id="CHEBI:43474"/>
        <dbReference type="ChEBI" id="CHEBI:456216"/>
        <dbReference type="EC" id="5.6.2.4"/>
    </reaction>
</comment>
<dbReference type="InterPro" id="IPR011604">
    <property type="entry name" value="PDDEXK-like_dom_sf"/>
</dbReference>
<evidence type="ECO:0000256" key="4">
    <source>
        <dbReference type="ARBA" id="ARBA00022801"/>
    </source>
</evidence>
<dbReference type="PROSITE" id="PS51217">
    <property type="entry name" value="UVRD_HELICASE_CTER"/>
    <property type="match status" value="1"/>
</dbReference>
<feature type="domain" description="UvrD-like helicase C-terminal" evidence="18">
    <location>
        <begin position="526"/>
        <end position="803"/>
    </location>
</feature>
<reference evidence="19 20" key="1">
    <citation type="submission" date="2018-07" db="EMBL/GenBank/DDBJ databases">
        <title>Genome sequence of Nitratireductor thuwali#1536.</title>
        <authorList>
            <person name="Michoud G."/>
            <person name="Merlino G."/>
            <person name="Sefrji F.O."/>
            <person name="Daffonchio D."/>
        </authorList>
    </citation>
    <scope>NUCLEOTIDE SEQUENCE [LARGE SCALE GENOMIC DNA]</scope>
    <source>
        <strain evidence="20">Nit1536</strain>
    </source>
</reference>
<dbReference type="SUPFAM" id="SSF52980">
    <property type="entry name" value="Restriction endonuclease-like"/>
    <property type="match status" value="1"/>
</dbReference>
<comment type="catalytic activity">
    <reaction evidence="11">
        <text>Couples ATP hydrolysis with the unwinding of duplex DNA by translocating in the 3'-5' direction.</text>
        <dbReference type="EC" id="5.6.2.4"/>
    </reaction>
</comment>